<dbReference type="EMBL" id="UYRV01109307">
    <property type="protein sequence ID" value="VDN25090.1"/>
    <property type="molecule type" value="Genomic_DNA"/>
</dbReference>
<protein>
    <submittedName>
        <fullName evidence="1">Uncharacterized protein</fullName>
    </submittedName>
</protein>
<reference evidence="1 2" key="1">
    <citation type="submission" date="2018-11" db="EMBL/GenBank/DDBJ databases">
        <authorList>
            <consortium name="Pathogen Informatics"/>
        </authorList>
    </citation>
    <scope>NUCLEOTIDE SEQUENCE [LARGE SCALE GENOMIC DNA]</scope>
</reference>
<evidence type="ECO:0000313" key="1">
    <source>
        <dbReference type="EMBL" id="VDN25090.1"/>
    </source>
</evidence>
<proteinExistence type="predicted"/>
<dbReference type="Proteomes" id="UP000271889">
    <property type="component" value="Unassembled WGS sequence"/>
</dbReference>
<keyword evidence="2" id="KW-1185">Reference proteome</keyword>
<accession>A0A3P7MFI6</accession>
<gene>
    <name evidence="1" type="ORF">CGOC_LOCUS9998</name>
</gene>
<evidence type="ECO:0000313" key="2">
    <source>
        <dbReference type="Proteomes" id="UP000271889"/>
    </source>
</evidence>
<dbReference type="AlphaFoldDB" id="A0A3P7MFI6"/>
<sequence length="36" mass="3893">MFRRILSRAVAATAGMQVCAAATALSDKELAKKPEW</sequence>
<organism evidence="1 2">
    <name type="scientific">Cylicostephanus goldi</name>
    <name type="common">Nematode worm</name>
    <dbReference type="NCBI Taxonomy" id="71465"/>
    <lineage>
        <taxon>Eukaryota</taxon>
        <taxon>Metazoa</taxon>
        <taxon>Ecdysozoa</taxon>
        <taxon>Nematoda</taxon>
        <taxon>Chromadorea</taxon>
        <taxon>Rhabditida</taxon>
        <taxon>Rhabditina</taxon>
        <taxon>Rhabditomorpha</taxon>
        <taxon>Strongyloidea</taxon>
        <taxon>Strongylidae</taxon>
        <taxon>Cylicostephanus</taxon>
    </lineage>
</organism>
<name>A0A3P7MFI6_CYLGO</name>